<dbReference type="AlphaFoldDB" id="A0AAV5VT49"/>
<feature type="transmembrane region" description="Helical" evidence="1">
    <location>
        <begin position="20"/>
        <end position="47"/>
    </location>
</feature>
<gene>
    <name evidence="2" type="ORF">PFISCL1PPCAC_14041</name>
</gene>
<feature type="transmembrane region" description="Helical" evidence="1">
    <location>
        <begin position="237"/>
        <end position="258"/>
    </location>
</feature>
<name>A0AAV5VT49_9BILA</name>
<organism evidence="2 3">
    <name type="scientific">Pristionchus fissidentatus</name>
    <dbReference type="NCBI Taxonomy" id="1538716"/>
    <lineage>
        <taxon>Eukaryota</taxon>
        <taxon>Metazoa</taxon>
        <taxon>Ecdysozoa</taxon>
        <taxon>Nematoda</taxon>
        <taxon>Chromadorea</taxon>
        <taxon>Rhabditida</taxon>
        <taxon>Rhabditina</taxon>
        <taxon>Diplogasteromorpha</taxon>
        <taxon>Diplogasteroidea</taxon>
        <taxon>Neodiplogasteridae</taxon>
        <taxon>Pristionchus</taxon>
    </lineage>
</organism>
<keyword evidence="3" id="KW-1185">Reference proteome</keyword>
<feature type="non-terminal residue" evidence="2">
    <location>
        <position position="286"/>
    </location>
</feature>
<evidence type="ECO:0000256" key="1">
    <source>
        <dbReference type="SAM" id="Phobius"/>
    </source>
</evidence>
<proteinExistence type="predicted"/>
<keyword evidence="1" id="KW-1133">Transmembrane helix</keyword>
<reference evidence="2" key="1">
    <citation type="submission" date="2023-10" db="EMBL/GenBank/DDBJ databases">
        <title>Genome assembly of Pristionchus species.</title>
        <authorList>
            <person name="Yoshida K."/>
            <person name="Sommer R.J."/>
        </authorList>
    </citation>
    <scope>NUCLEOTIDE SEQUENCE</scope>
    <source>
        <strain evidence="2">RS5133</strain>
    </source>
</reference>
<accession>A0AAV5VT49</accession>
<dbReference type="InterPro" id="IPR052860">
    <property type="entry name" value="NRL-GPCR1"/>
</dbReference>
<evidence type="ECO:0000313" key="3">
    <source>
        <dbReference type="Proteomes" id="UP001432322"/>
    </source>
</evidence>
<keyword evidence="1" id="KW-0472">Membrane</keyword>
<dbReference type="EMBL" id="BTSY01000004">
    <property type="protein sequence ID" value="GMT22744.1"/>
    <property type="molecule type" value="Genomic_DNA"/>
</dbReference>
<dbReference type="PANTHER" id="PTHR47521:SF7">
    <property type="entry name" value="SERPENTINE RECEPTOR CLASS EPSILON-6"/>
    <property type="match status" value="1"/>
</dbReference>
<sequence length="286" mass="32777">MEEAHRFVKLNSTSTARAPFLIHSIVGLEVLLSIAHCALWPFLCIAVTRAGVMHRNFRIQICLATWYTVIGQIARLVSIFYQINDLPLEADSVMYICDLIKLTVIGYYCSLMGSFAIERYVATHYWRWYERGSLSTLLVLVGAETTMLIPNFVEGLLNLEGSSMQGCFPHTTTLSYKTAEAFLRTYHVNVRLRSEFAQGARVGFYSVSRSFQVNENVVVMEVRILYEMQTTEQKPRYMFAIMVPHSPVILAAFAAFSFKMFGPRNWETSRDVAYALYDLLIIVYEY</sequence>
<evidence type="ECO:0008006" key="4">
    <source>
        <dbReference type="Google" id="ProtNLM"/>
    </source>
</evidence>
<feature type="transmembrane region" description="Helical" evidence="1">
    <location>
        <begin position="59"/>
        <end position="81"/>
    </location>
</feature>
<keyword evidence="1" id="KW-0812">Transmembrane</keyword>
<dbReference type="PANTHER" id="PTHR47521">
    <property type="entry name" value="SERPENTINE RECEPTOR, CLASS E (EPSILON)-RELATED"/>
    <property type="match status" value="1"/>
</dbReference>
<protein>
    <recommendedName>
        <fullName evidence="4">G protein-coupled receptor</fullName>
    </recommendedName>
</protein>
<comment type="caution">
    <text evidence="2">The sequence shown here is derived from an EMBL/GenBank/DDBJ whole genome shotgun (WGS) entry which is preliminary data.</text>
</comment>
<feature type="transmembrane region" description="Helical" evidence="1">
    <location>
        <begin position="93"/>
        <end position="117"/>
    </location>
</feature>
<dbReference type="Proteomes" id="UP001432322">
    <property type="component" value="Unassembled WGS sequence"/>
</dbReference>
<evidence type="ECO:0000313" key="2">
    <source>
        <dbReference type="EMBL" id="GMT22744.1"/>
    </source>
</evidence>